<keyword evidence="2 5" id="KW-0812">Transmembrane</keyword>
<dbReference type="InterPro" id="IPR050638">
    <property type="entry name" value="AA-Vitamin_Transporters"/>
</dbReference>
<evidence type="ECO:0000256" key="5">
    <source>
        <dbReference type="SAM" id="Phobius"/>
    </source>
</evidence>
<evidence type="ECO:0000313" key="7">
    <source>
        <dbReference type="EMBL" id="SVB72216.1"/>
    </source>
</evidence>
<name>A0A382GAE1_9ZZZZ</name>
<evidence type="ECO:0000256" key="3">
    <source>
        <dbReference type="ARBA" id="ARBA00022989"/>
    </source>
</evidence>
<feature type="transmembrane region" description="Helical" evidence="5">
    <location>
        <begin position="70"/>
        <end position="90"/>
    </location>
</feature>
<sequence>MNQRLTSADLLLVATCVFWGTNFVVVKSALADFHPLAFTGLRFAIGATLLLWLQWWFEGFRVLRPMLPQLIVLGLIGNVAYQPLFIYGLAQTEASQASMFVATTPLWILVLARFTGHDKFSGRVIAGVVMGLVGVILLLWESVNGVGSEERFWIGNLLLLGATVSWAIYTVYSQPLLLKLRPLALTSATMAAGGLPLVLVGLPEIVSIRVNEVSFASWLGLLYSALLALVFGYFFWAHAIQTIGSTRTSLYVNLVPVVATVSAWVWLDERLSPLQLLGAIAVITGITLSRRLNLRSAE</sequence>
<dbReference type="Pfam" id="PF00892">
    <property type="entry name" value="EamA"/>
    <property type="match status" value="2"/>
</dbReference>
<keyword evidence="3 5" id="KW-1133">Transmembrane helix</keyword>
<evidence type="ECO:0000256" key="4">
    <source>
        <dbReference type="ARBA" id="ARBA00023136"/>
    </source>
</evidence>
<feature type="transmembrane region" description="Helical" evidence="5">
    <location>
        <begin position="273"/>
        <end position="292"/>
    </location>
</feature>
<feature type="transmembrane region" description="Helical" evidence="5">
    <location>
        <begin position="124"/>
        <end position="140"/>
    </location>
</feature>
<feature type="transmembrane region" description="Helical" evidence="5">
    <location>
        <begin position="183"/>
        <end position="203"/>
    </location>
</feature>
<accession>A0A382GAE1</accession>
<dbReference type="PANTHER" id="PTHR32322">
    <property type="entry name" value="INNER MEMBRANE TRANSPORTER"/>
    <property type="match status" value="1"/>
</dbReference>
<organism evidence="7">
    <name type="scientific">marine metagenome</name>
    <dbReference type="NCBI Taxonomy" id="408172"/>
    <lineage>
        <taxon>unclassified sequences</taxon>
        <taxon>metagenomes</taxon>
        <taxon>ecological metagenomes</taxon>
    </lineage>
</organism>
<dbReference type="AlphaFoldDB" id="A0A382GAE1"/>
<evidence type="ECO:0000256" key="2">
    <source>
        <dbReference type="ARBA" id="ARBA00022692"/>
    </source>
</evidence>
<dbReference type="EMBL" id="UINC01054469">
    <property type="protein sequence ID" value="SVB72216.1"/>
    <property type="molecule type" value="Genomic_DNA"/>
</dbReference>
<comment type="subcellular location">
    <subcellularLocation>
        <location evidence="1">Membrane</location>
        <topology evidence="1">Multi-pass membrane protein</topology>
    </subcellularLocation>
</comment>
<feature type="transmembrane region" description="Helical" evidence="5">
    <location>
        <begin position="248"/>
        <end position="267"/>
    </location>
</feature>
<dbReference type="InterPro" id="IPR000620">
    <property type="entry name" value="EamA_dom"/>
</dbReference>
<reference evidence="7" key="1">
    <citation type="submission" date="2018-05" db="EMBL/GenBank/DDBJ databases">
        <authorList>
            <person name="Lanie J.A."/>
            <person name="Ng W.-L."/>
            <person name="Kazmierczak K.M."/>
            <person name="Andrzejewski T.M."/>
            <person name="Davidsen T.M."/>
            <person name="Wayne K.J."/>
            <person name="Tettelin H."/>
            <person name="Glass J.I."/>
            <person name="Rusch D."/>
            <person name="Podicherti R."/>
            <person name="Tsui H.-C.T."/>
            <person name="Winkler M.E."/>
        </authorList>
    </citation>
    <scope>NUCLEOTIDE SEQUENCE</scope>
</reference>
<feature type="transmembrane region" description="Helical" evidence="5">
    <location>
        <begin position="41"/>
        <end position="58"/>
    </location>
</feature>
<dbReference type="Gene3D" id="1.10.3730.20">
    <property type="match status" value="1"/>
</dbReference>
<feature type="domain" description="EamA" evidence="6">
    <location>
        <begin position="154"/>
        <end position="289"/>
    </location>
</feature>
<dbReference type="GO" id="GO:0016020">
    <property type="term" value="C:membrane"/>
    <property type="evidence" value="ECO:0007669"/>
    <property type="project" value="UniProtKB-SubCell"/>
</dbReference>
<feature type="domain" description="EamA" evidence="6">
    <location>
        <begin position="7"/>
        <end position="139"/>
    </location>
</feature>
<proteinExistence type="predicted"/>
<gene>
    <name evidence="7" type="ORF">METZ01_LOCUS225070</name>
</gene>
<keyword evidence="4 5" id="KW-0472">Membrane</keyword>
<protein>
    <recommendedName>
        <fullName evidence="6">EamA domain-containing protein</fullName>
    </recommendedName>
</protein>
<feature type="transmembrane region" description="Helical" evidence="5">
    <location>
        <begin position="215"/>
        <end position="236"/>
    </location>
</feature>
<dbReference type="SUPFAM" id="SSF103481">
    <property type="entry name" value="Multidrug resistance efflux transporter EmrE"/>
    <property type="match status" value="2"/>
</dbReference>
<evidence type="ECO:0000256" key="1">
    <source>
        <dbReference type="ARBA" id="ARBA00004141"/>
    </source>
</evidence>
<evidence type="ECO:0000259" key="6">
    <source>
        <dbReference type="Pfam" id="PF00892"/>
    </source>
</evidence>
<feature type="transmembrane region" description="Helical" evidence="5">
    <location>
        <begin position="152"/>
        <end position="171"/>
    </location>
</feature>
<dbReference type="PANTHER" id="PTHR32322:SF2">
    <property type="entry name" value="EAMA DOMAIN-CONTAINING PROTEIN"/>
    <property type="match status" value="1"/>
</dbReference>
<dbReference type="InterPro" id="IPR037185">
    <property type="entry name" value="EmrE-like"/>
</dbReference>